<comment type="similarity">
    <text evidence="2">Belongs to the UPF0496 family.</text>
</comment>
<keyword evidence="8" id="KW-1185">Reference proteome</keyword>
<keyword evidence="3 6" id="KW-0812">Transmembrane</keyword>
<accession>A0ABC8RFU4</accession>
<evidence type="ECO:0000256" key="3">
    <source>
        <dbReference type="ARBA" id="ARBA00022692"/>
    </source>
</evidence>
<dbReference type="Proteomes" id="UP001642360">
    <property type="component" value="Unassembled WGS sequence"/>
</dbReference>
<name>A0ABC8RFU4_9AQUA</name>
<organism evidence="7 8">
    <name type="scientific">Ilex paraguariensis</name>
    <name type="common">yerba mate</name>
    <dbReference type="NCBI Taxonomy" id="185542"/>
    <lineage>
        <taxon>Eukaryota</taxon>
        <taxon>Viridiplantae</taxon>
        <taxon>Streptophyta</taxon>
        <taxon>Embryophyta</taxon>
        <taxon>Tracheophyta</taxon>
        <taxon>Spermatophyta</taxon>
        <taxon>Magnoliopsida</taxon>
        <taxon>eudicotyledons</taxon>
        <taxon>Gunneridae</taxon>
        <taxon>Pentapetalae</taxon>
        <taxon>asterids</taxon>
        <taxon>campanulids</taxon>
        <taxon>Aquifoliales</taxon>
        <taxon>Aquifoliaceae</taxon>
        <taxon>Ilex</taxon>
    </lineage>
</organism>
<sequence length="372" mass="42775">MKNMVWSNLKLPFTTAGRYRKERVDSLMNKSNVNTEYREALRTKSYIDICCKVQGQLETKTIDKLSSPSSVPLYFHLSEFLLEPRQETLIAMLEGSNLHHLFVNYFEASLEACKICESLLLSIHQTRSNYQIIERVLKLTQRVDKSSPVHEDDIDDNCHDIFAELASFALIKNPLSTLSPGQLGDIHDRHSLLFHRLTAKCQKIRRRTRLIKCYKKVVGSVLVVAYSALAITLFVLAVHSMVGTIAALGLIACSLGLLKKRRKTITPERLELDAQLDVAAKGVYILINDFDTMSRLVRRLYDEIEHSRAMADMCVRNGNNEVLKEVVKDFRNNESRFLEQLEELEEHIYLCFLTINRSRKLLVQEIMVQKSK</sequence>
<dbReference type="EMBL" id="CAUOFW020001342">
    <property type="protein sequence ID" value="CAK9143840.1"/>
    <property type="molecule type" value="Genomic_DNA"/>
</dbReference>
<dbReference type="InterPro" id="IPR007749">
    <property type="entry name" value="DUF677"/>
</dbReference>
<keyword evidence="4 6" id="KW-1133">Transmembrane helix</keyword>
<dbReference type="AlphaFoldDB" id="A0ABC8RFU4"/>
<comment type="caution">
    <text evidence="7">The sequence shown here is derived from an EMBL/GenBank/DDBJ whole genome shotgun (WGS) entry which is preliminary data.</text>
</comment>
<dbReference type="PANTHER" id="PTHR31113:SF20">
    <property type="entry name" value="UPF0496 PROTEIN 2-RELATED"/>
    <property type="match status" value="1"/>
</dbReference>
<evidence type="ECO:0000313" key="7">
    <source>
        <dbReference type="EMBL" id="CAK9143840.1"/>
    </source>
</evidence>
<keyword evidence="5 6" id="KW-0472">Membrane</keyword>
<evidence type="ECO:0000313" key="8">
    <source>
        <dbReference type="Proteomes" id="UP001642360"/>
    </source>
</evidence>
<evidence type="ECO:0000256" key="4">
    <source>
        <dbReference type="ARBA" id="ARBA00022989"/>
    </source>
</evidence>
<dbReference type="Pfam" id="PF05055">
    <property type="entry name" value="DUF677"/>
    <property type="match status" value="1"/>
</dbReference>
<comment type="subcellular location">
    <subcellularLocation>
        <location evidence="1">Membrane</location>
    </subcellularLocation>
</comment>
<reference evidence="7 8" key="1">
    <citation type="submission" date="2024-02" db="EMBL/GenBank/DDBJ databases">
        <authorList>
            <person name="Vignale AGUSTIN F."/>
            <person name="Sosa J E."/>
            <person name="Modenutti C."/>
        </authorList>
    </citation>
    <scope>NUCLEOTIDE SEQUENCE [LARGE SCALE GENOMIC DNA]</scope>
</reference>
<evidence type="ECO:0000256" key="1">
    <source>
        <dbReference type="ARBA" id="ARBA00004370"/>
    </source>
</evidence>
<dbReference type="GO" id="GO:0016020">
    <property type="term" value="C:membrane"/>
    <property type="evidence" value="ECO:0007669"/>
    <property type="project" value="UniProtKB-SubCell"/>
</dbReference>
<gene>
    <name evidence="7" type="ORF">ILEXP_LOCUS11578</name>
</gene>
<proteinExistence type="inferred from homology"/>
<evidence type="ECO:0000256" key="5">
    <source>
        <dbReference type="ARBA" id="ARBA00023136"/>
    </source>
</evidence>
<feature type="transmembrane region" description="Helical" evidence="6">
    <location>
        <begin position="213"/>
        <end position="235"/>
    </location>
</feature>
<evidence type="ECO:0000256" key="6">
    <source>
        <dbReference type="SAM" id="Phobius"/>
    </source>
</evidence>
<evidence type="ECO:0000256" key="2">
    <source>
        <dbReference type="ARBA" id="ARBA00009074"/>
    </source>
</evidence>
<feature type="transmembrane region" description="Helical" evidence="6">
    <location>
        <begin position="241"/>
        <end position="258"/>
    </location>
</feature>
<protein>
    <submittedName>
        <fullName evidence="7">Uncharacterized protein</fullName>
    </submittedName>
</protein>
<dbReference type="PANTHER" id="PTHR31113">
    <property type="entry name" value="UPF0496 PROTEIN 3-RELATED"/>
    <property type="match status" value="1"/>
</dbReference>